<reference evidence="1" key="1">
    <citation type="submission" date="2020-01" db="EMBL/GenBank/DDBJ databases">
        <authorList>
            <person name="Meier V. D."/>
            <person name="Meier V D."/>
        </authorList>
    </citation>
    <scope>NUCLEOTIDE SEQUENCE</scope>
    <source>
        <strain evidence="1">HLG_WM_MAG_10</strain>
    </source>
</reference>
<dbReference type="AlphaFoldDB" id="A0A6S6S4N3"/>
<evidence type="ECO:0008006" key="2">
    <source>
        <dbReference type="Google" id="ProtNLM"/>
    </source>
</evidence>
<dbReference type="EMBL" id="CACVAQ010000024">
    <property type="protein sequence ID" value="CAA6799234.1"/>
    <property type="molecule type" value="Genomic_DNA"/>
</dbReference>
<evidence type="ECO:0000313" key="1">
    <source>
        <dbReference type="EMBL" id="CAA6799234.1"/>
    </source>
</evidence>
<proteinExistence type="predicted"/>
<name>A0A6S6S4N3_9BACT</name>
<accession>A0A6S6S4N3</accession>
<gene>
    <name evidence="1" type="ORF">HELGO_WM28975</name>
</gene>
<sequence length="160" mass="18048">MVDYKQLPANARVWIYQSNQVFSEAQTKEIQQNLEQFVAQWQSHGAPVSAWAGIRYQRFVILVVDEAQEAPSGCSIDSSVAIIKDIEQKMGVNMFDRLNLAYKVDANTVESADREDFAALYSAKKIDDDTTVFNNLVATKADLETKWEIPLGTSWHANMV</sequence>
<organism evidence="1">
    <name type="scientific">uncultured Aureispira sp</name>
    <dbReference type="NCBI Taxonomy" id="1331704"/>
    <lineage>
        <taxon>Bacteria</taxon>
        <taxon>Pseudomonadati</taxon>
        <taxon>Bacteroidota</taxon>
        <taxon>Saprospiria</taxon>
        <taxon>Saprospirales</taxon>
        <taxon>Saprospiraceae</taxon>
        <taxon>Aureispira</taxon>
        <taxon>environmental samples</taxon>
    </lineage>
</organism>
<protein>
    <recommendedName>
        <fullName evidence="2">ABC transporter ATPase</fullName>
    </recommendedName>
</protein>